<feature type="domain" description="FAD dependent oxidoreductase" evidence="2">
    <location>
        <begin position="7"/>
        <end position="366"/>
    </location>
</feature>
<dbReference type="EC" id="1.-.-.-" evidence="3"/>
<organism evidence="3 4">
    <name type="scientific">Pseudogemmobacter lacusdianii</name>
    <dbReference type="NCBI Taxonomy" id="3069608"/>
    <lineage>
        <taxon>Bacteria</taxon>
        <taxon>Pseudomonadati</taxon>
        <taxon>Pseudomonadota</taxon>
        <taxon>Alphaproteobacteria</taxon>
        <taxon>Rhodobacterales</taxon>
        <taxon>Paracoccaceae</taxon>
        <taxon>Pseudogemmobacter</taxon>
    </lineage>
</organism>
<name>A0ABU0W1J3_9RHOB</name>
<dbReference type="RefSeq" id="WP_306681589.1">
    <property type="nucleotide sequence ID" value="NZ_JAVDBT010000018.1"/>
</dbReference>
<protein>
    <submittedName>
        <fullName evidence="3">FAD-binding oxidoreductase</fullName>
        <ecNumber evidence="3">1.-.-.-</ecNumber>
    </submittedName>
</protein>
<keyword evidence="4" id="KW-1185">Reference proteome</keyword>
<dbReference type="SUPFAM" id="SSF51905">
    <property type="entry name" value="FAD/NAD(P)-binding domain"/>
    <property type="match status" value="1"/>
</dbReference>
<sequence>MSTKSKHVVIVGGGIIGTSTAYHLLQAGAKVTVLEAATIAKATSGAGAGFVAHWSAGMIPMGAEGRDLQQYGLDFYGQLSRLGQEIGYRPNGTLIMALHEEGRETHLRAILESPYAPKEMQDLTGAEVGEKMKGLVDGSKVHSAAYNPLGIQLDTSLTLKLLVGEVARLGGDYREMTKVLGIHDHASGVTIETDQGKVEADGVILAAGAWNDVFAADLGCHLPMLKLLATRITTQSCGLPSDLPTIQCRDLGLWLRETFGAIMWGTGGHYHPYYKLGQEWIEPGQPKLEELALKMFREDTPRLQEIFPTLRGTEVAAWAQGLPCYTPDRNLYLGPVPGTTNVILAGGDNESGVTHGPGMGRVAAEMMLGQKTLIDATRFRLDRFEPGAFSTEAEVEAALAKKPIFASTQAH</sequence>
<gene>
    <name evidence="3" type="ORF">Q9295_16000</name>
</gene>
<keyword evidence="1 3" id="KW-0560">Oxidoreductase</keyword>
<reference evidence="3 4" key="1">
    <citation type="submission" date="2023-08" db="EMBL/GenBank/DDBJ databases">
        <title>Characterization of two Paracoccaceae strains isolated from Phycosphere and proposal of Xinfangfangia lacusdiani sp. nov.</title>
        <authorList>
            <person name="Deng Y."/>
            <person name="Zhang Y.Q."/>
        </authorList>
    </citation>
    <scope>NUCLEOTIDE SEQUENCE [LARGE SCALE GENOMIC DNA]</scope>
    <source>
        <strain evidence="3 4">CPCC 101601</strain>
    </source>
</reference>
<comment type="caution">
    <text evidence="3">The sequence shown here is derived from an EMBL/GenBank/DDBJ whole genome shotgun (WGS) entry which is preliminary data.</text>
</comment>
<dbReference type="EMBL" id="JAVDBT010000018">
    <property type="protein sequence ID" value="MDQ2067878.1"/>
    <property type="molecule type" value="Genomic_DNA"/>
</dbReference>
<dbReference type="Pfam" id="PF01266">
    <property type="entry name" value="DAO"/>
    <property type="match status" value="1"/>
</dbReference>
<evidence type="ECO:0000256" key="1">
    <source>
        <dbReference type="ARBA" id="ARBA00023002"/>
    </source>
</evidence>
<accession>A0ABU0W1J3</accession>
<evidence type="ECO:0000259" key="2">
    <source>
        <dbReference type="Pfam" id="PF01266"/>
    </source>
</evidence>
<proteinExistence type="predicted"/>
<dbReference type="Gene3D" id="3.30.9.10">
    <property type="entry name" value="D-Amino Acid Oxidase, subunit A, domain 2"/>
    <property type="match status" value="1"/>
</dbReference>
<dbReference type="InterPro" id="IPR036188">
    <property type="entry name" value="FAD/NAD-bd_sf"/>
</dbReference>
<evidence type="ECO:0000313" key="3">
    <source>
        <dbReference type="EMBL" id="MDQ2067878.1"/>
    </source>
</evidence>
<evidence type="ECO:0000313" key="4">
    <source>
        <dbReference type="Proteomes" id="UP001239680"/>
    </source>
</evidence>
<dbReference type="PANTHER" id="PTHR13847">
    <property type="entry name" value="SARCOSINE DEHYDROGENASE-RELATED"/>
    <property type="match status" value="1"/>
</dbReference>
<dbReference type="Proteomes" id="UP001239680">
    <property type="component" value="Unassembled WGS sequence"/>
</dbReference>
<dbReference type="PANTHER" id="PTHR13847:SF287">
    <property type="entry name" value="FAD-DEPENDENT OXIDOREDUCTASE DOMAIN-CONTAINING PROTEIN 1"/>
    <property type="match status" value="1"/>
</dbReference>
<dbReference type="InterPro" id="IPR006076">
    <property type="entry name" value="FAD-dep_OxRdtase"/>
</dbReference>
<dbReference type="Gene3D" id="3.50.50.60">
    <property type="entry name" value="FAD/NAD(P)-binding domain"/>
    <property type="match status" value="1"/>
</dbReference>
<dbReference type="GO" id="GO:0016491">
    <property type="term" value="F:oxidoreductase activity"/>
    <property type="evidence" value="ECO:0007669"/>
    <property type="project" value="UniProtKB-KW"/>
</dbReference>